<proteinExistence type="inferred from homology"/>
<keyword evidence="8" id="KW-0406">Ion transport</keyword>
<dbReference type="Pfam" id="PF02823">
    <property type="entry name" value="ATP-synt_DE_N"/>
    <property type="match status" value="1"/>
</dbReference>
<dbReference type="AlphaFoldDB" id="A0A0G2FDP3"/>
<feature type="domain" description="ATP synthase F1 complex delta/epsilon subunit N-terminal" evidence="14">
    <location>
        <begin position="45"/>
        <end position="116"/>
    </location>
</feature>
<dbReference type="Proteomes" id="UP000034680">
    <property type="component" value="Unassembled WGS sequence"/>
</dbReference>
<dbReference type="Gene3D" id="6.10.140.880">
    <property type="match status" value="1"/>
</dbReference>
<protein>
    <recommendedName>
        <fullName evidence="3">ATP synthase subunit delta, mitochondrial</fullName>
    </recommendedName>
    <alternativeName>
        <fullName evidence="13">F-ATPase delta subunit</fullName>
    </alternativeName>
</protein>
<dbReference type="FunFam" id="2.60.15.10:FF:000003">
    <property type="entry name" value="ATP synthase subunit delta, mitochondrial"/>
    <property type="match status" value="1"/>
</dbReference>
<dbReference type="STRING" id="1214573.A0A0G2FDP3"/>
<keyword evidence="4" id="KW-0813">Transport</keyword>
<name>A0A0G2FDP3_9PEZI</name>
<keyword evidence="9" id="KW-0496">Mitochondrion</keyword>
<accession>A0A0G2FDP3</accession>
<keyword evidence="7" id="KW-0809">Transit peptide</keyword>
<dbReference type="PANTHER" id="PTHR13822:SF7">
    <property type="entry name" value="ATP SYNTHASE SUBUNIT DELTA, MITOCHONDRIAL"/>
    <property type="match status" value="1"/>
</dbReference>
<evidence type="ECO:0000256" key="13">
    <source>
        <dbReference type="ARBA" id="ARBA00031669"/>
    </source>
</evidence>
<evidence type="ECO:0000313" key="17">
    <source>
        <dbReference type="Proteomes" id="UP000034680"/>
    </source>
</evidence>
<evidence type="ECO:0000256" key="11">
    <source>
        <dbReference type="ARBA" id="ARBA00023196"/>
    </source>
</evidence>
<evidence type="ECO:0000256" key="8">
    <source>
        <dbReference type="ARBA" id="ARBA00023065"/>
    </source>
</evidence>
<evidence type="ECO:0000259" key="15">
    <source>
        <dbReference type="Pfam" id="PF21334"/>
    </source>
</evidence>
<evidence type="ECO:0000256" key="4">
    <source>
        <dbReference type="ARBA" id="ARBA00022448"/>
    </source>
</evidence>
<keyword evidence="10" id="KW-0472">Membrane</keyword>
<dbReference type="SUPFAM" id="SSF51344">
    <property type="entry name" value="Epsilon subunit of F1F0-ATP synthase N-terminal domain"/>
    <property type="match status" value="1"/>
</dbReference>
<evidence type="ECO:0000256" key="2">
    <source>
        <dbReference type="ARBA" id="ARBA00005712"/>
    </source>
</evidence>
<dbReference type="Pfam" id="PF21334">
    <property type="entry name" value="ATPD_C_fung"/>
    <property type="match status" value="1"/>
</dbReference>
<evidence type="ECO:0000256" key="10">
    <source>
        <dbReference type="ARBA" id="ARBA00023136"/>
    </source>
</evidence>
<dbReference type="InterPro" id="IPR048938">
    <property type="entry name" value="ATPD_C_fung"/>
</dbReference>
<dbReference type="GO" id="GO:0005743">
    <property type="term" value="C:mitochondrial inner membrane"/>
    <property type="evidence" value="ECO:0007669"/>
    <property type="project" value="UniProtKB-SubCell"/>
</dbReference>
<evidence type="ECO:0000256" key="6">
    <source>
        <dbReference type="ARBA" id="ARBA00022792"/>
    </source>
</evidence>
<evidence type="ECO:0000256" key="9">
    <source>
        <dbReference type="ARBA" id="ARBA00023128"/>
    </source>
</evidence>
<keyword evidence="5" id="KW-0375">Hydrogen ion transport</keyword>
<evidence type="ECO:0000313" key="16">
    <source>
        <dbReference type="EMBL" id="KKY32712.1"/>
    </source>
</evidence>
<sequence>MNSLRIASRAALRARPAAIRAPLQRRGYAEAVNDKASRPRLRPIKLSLTLPHQSLYKSQDVVQVNLPAESGEMGVLANHVPSIEQLKPGLVEIIEESGSSKQYFLSGGFAVVQPNSALSINAVEAYPLEDFSADAVRSQLAEAQKVANGSGSEQDIAEAKIELEVLETLQASLK</sequence>
<dbReference type="HAMAP" id="MF_00530">
    <property type="entry name" value="ATP_synth_epsil_bac"/>
    <property type="match status" value="1"/>
</dbReference>
<dbReference type="PANTHER" id="PTHR13822">
    <property type="entry name" value="ATP SYNTHASE DELTA/EPSILON CHAIN"/>
    <property type="match status" value="1"/>
</dbReference>
<keyword evidence="12" id="KW-0066">ATP synthesis</keyword>
<dbReference type="GO" id="GO:0046933">
    <property type="term" value="F:proton-transporting ATP synthase activity, rotational mechanism"/>
    <property type="evidence" value="ECO:0007669"/>
    <property type="project" value="InterPro"/>
</dbReference>
<dbReference type="InterPro" id="IPR020546">
    <property type="entry name" value="ATP_synth_F1_dsu/esu_N"/>
</dbReference>
<evidence type="ECO:0000256" key="7">
    <source>
        <dbReference type="ARBA" id="ARBA00022946"/>
    </source>
</evidence>
<organism evidence="16 17">
    <name type="scientific">Diaporthe ampelina</name>
    <dbReference type="NCBI Taxonomy" id="1214573"/>
    <lineage>
        <taxon>Eukaryota</taxon>
        <taxon>Fungi</taxon>
        <taxon>Dikarya</taxon>
        <taxon>Ascomycota</taxon>
        <taxon>Pezizomycotina</taxon>
        <taxon>Sordariomycetes</taxon>
        <taxon>Sordariomycetidae</taxon>
        <taxon>Diaporthales</taxon>
        <taxon>Diaporthaceae</taxon>
        <taxon>Diaporthe</taxon>
    </lineage>
</organism>
<keyword evidence="17" id="KW-1185">Reference proteome</keyword>
<evidence type="ECO:0000256" key="12">
    <source>
        <dbReference type="ARBA" id="ARBA00023310"/>
    </source>
</evidence>
<evidence type="ECO:0000259" key="14">
    <source>
        <dbReference type="Pfam" id="PF02823"/>
    </source>
</evidence>
<comment type="similarity">
    <text evidence="2">Belongs to the ATPase epsilon chain family.</text>
</comment>
<dbReference type="OrthoDB" id="270171at2759"/>
<evidence type="ECO:0000256" key="3">
    <source>
        <dbReference type="ARBA" id="ARBA00016960"/>
    </source>
</evidence>
<reference evidence="16 17" key="1">
    <citation type="submission" date="2015-05" db="EMBL/GenBank/DDBJ databases">
        <title>Distinctive expansion of gene families associated with plant cell wall degradation and secondary metabolism in the genomes of grapevine trunk pathogens.</title>
        <authorList>
            <person name="Lawrence D.P."/>
            <person name="Travadon R."/>
            <person name="Rolshausen P.E."/>
            <person name="Baumgartner K."/>
        </authorList>
    </citation>
    <scope>NUCLEOTIDE SEQUENCE [LARGE SCALE GENOMIC DNA]</scope>
    <source>
        <strain evidence="16">DA912</strain>
    </source>
</reference>
<dbReference type="InterPro" id="IPR001469">
    <property type="entry name" value="ATP_synth_F1_dsu/esu"/>
</dbReference>
<gene>
    <name evidence="16" type="ORF">UCDDA912_g07338</name>
</gene>
<dbReference type="GO" id="GO:0045259">
    <property type="term" value="C:proton-transporting ATP synthase complex"/>
    <property type="evidence" value="ECO:0007669"/>
    <property type="project" value="UniProtKB-KW"/>
</dbReference>
<feature type="domain" description="F1F0-ATP synthase subunit delta C-terminal" evidence="15">
    <location>
        <begin position="131"/>
        <end position="171"/>
    </location>
</feature>
<dbReference type="InterPro" id="IPR036771">
    <property type="entry name" value="ATPsynth_dsu/esu_N"/>
</dbReference>
<dbReference type="CDD" id="cd12152">
    <property type="entry name" value="F1-ATPase_delta"/>
    <property type="match status" value="1"/>
</dbReference>
<evidence type="ECO:0000256" key="1">
    <source>
        <dbReference type="ARBA" id="ARBA00004273"/>
    </source>
</evidence>
<comment type="caution">
    <text evidence="16">The sequence shown here is derived from an EMBL/GenBank/DDBJ whole genome shotgun (WGS) entry which is preliminary data.</text>
</comment>
<keyword evidence="11" id="KW-0139">CF(1)</keyword>
<dbReference type="EMBL" id="LCUC01000291">
    <property type="protein sequence ID" value="KKY32712.1"/>
    <property type="molecule type" value="Genomic_DNA"/>
</dbReference>
<dbReference type="Gene3D" id="2.60.15.10">
    <property type="entry name" value="F0F1 ATP synthase delta/epsilon subunit, N-terminal"/>
    <property type="match status" value="1"/>
</dbReference>
<comment type="subcellular location">
    <subcellularLocation>
        <location evidence="1">Mitochondrion inner membrane</location>
    </subcellularLocation>
</comment>
<keyword evidence="6" id="KW-0999">Mitochondrion inner membrane</keyword>
<reference evidence="16 17" key="2">
    <citation type="submission" date="2015-05" db="EMBL/GenBank/DDBJ databases">
        <authorList>
            <person name="Morales-Cruz A."/>
            <person name="Amrine K.C."/>
            <person name="Cantu D."/>
        </authorList>
    </citation>
    <scope>NUCLEOTIDE SEQUENCE [LARGE SCALE GENOMIC DNA]</scope>
    <source>
        <strain evidence="16">DA912</strain>
    </source>
</reference>
<evidence type="ECO:0000256" key="5">
    <source>
        <dbReference type="ARBA" id="ARBA00022781"/>
    </source>
</evidence>